<accession>A0A084G414</accession>
<evidence type="ECO:0000256" key="1">
    <source>
        <dbReference type="ARBA" id="ARBA00022723"/>
    </source>
</evidence>
<comment type="caution">
    <text evidence="3">The sequence shown here is derived from an EMBL/GenBank/DDBJ whole genome shotgun (WGS) entry which is preliminary data.</text>
</comment>
<dbReference type="Proteomes" id="UP000028545">
    <property type="component" value="Unassembled WGS sequence"/>
</dbReference>
<keyword evidence="1" id="KW-0479">Metal-binding</keyword>
<dbReference type="AlphaFoldDB" id="A0A084G414"/>
<protein>
    <recommendedName>
        <fullName evidence="2">VOC domain-containing protein</fullName>
    </recommendedName>
</protein>
<feature type="domain" description="VOC" evidence="2">
    <location>
        <begin position="168"/>
        <end position="297"/>
    </location>
</feature>
<dbReference type="GO" id="GO:0046491">
    <property type="term" value="P:L-methylmalonyl-CoA metabolic process"/>
    <property type="evidence" value="ECO:0007669"/>
    <property type="project" value="TreeGrafter"/>
</dbReference>
<dbReference type="GO" id="GO:0046872">
    <property type="term" value="F:metal ion binding"/>
    <property type="evidence" value="ECO:0007669"/>
    <property type="project" value="UniProtKB-KW"/>
</dbReference>
<evidence type="ECO:0000313" key="3">
    <source>
        <dbReference type="EMBL" id="KEZ42076.1"/>
    </source>
</evidence>
<dbReference type="PANTHER" id="PTHR43048:SF3">
    <property type="entry name" value="METHYLMALONYL-COA EPIMERASE, MITOCHONDRIAL"/>
    <property type="match status" value="1"/>
</dbReference>
<gene>
    <name evidence="3" type="ORF">SAPIO_CDS6301</name>
</gene>
<dbReference type="InterPro" id="IPR051785">
    <property type="entry name" value="MMCE/EMCE_epimerase"/>
</dbReference>
<organism evidence="3 4">
    <name type="scientific">Pseudallescheria apiosperma</name>
    <name type="common">Scedosporium apiospermum</name>
    <dbReference type="NCBI Taxonomy" id="563466"/>
    <lineage>
        <taxon>Eukaryota</taxon>
        <taxon>Fungi</taxon>
        <taxon>Dikarya</taxon>
        <taxon>Ascomycota</taxon>
        <taxon>Pezizomycotina</taxon>
        <taxon>Sordariomycetes</taxon>
        <taxon>Hypocreomycetidae</taxon>
        <taxon>Microascales</taxon>
        <taxon>Microascaceae</taxon>
        <taxon>Scedosporium</taxon>
    </lineage>
</organism>
<evidence type="ECO:0000313" key="4">
    <source>
        <dbReference type="Proteomes" id="UP000028545"/>
    </source>
</evidence>
<reference evidence="3 4" key="1">
    <citation type="journal article" date="2014" name="Genome Announc.">
        <title>Draft genome sequence of the pathogenic fungus Scedosporium apiospermum.</title>
        <authorList>
            <person name="Vandeputte P."/>
            <person name="Ghamrawi S."/>
            <person name="Rechenmann M."/>
            <person name="Iltis A."/>
            <person name="Giraud S."/>
            <person name="Fleury M."/>
            <person name="Thornton C."/>
            <person name="Delhaes L."/>
            <person name="Meyer W."/>
            <person name="Papon N."/>
            <person name="Bouchara J.P."/>
        </authorList>
    </citation>
    <scope>NUCLEOTIDE SEQUENCE [LARGE SCALE GENOMIC DNA]</scope>
    <source>
        <strain evidence="3 4">IHEM 14462</strain>
    </source>
</reference>
<dbReference type="GO" id="GO:0004493">
    <property type="term" value="F:methylmalonyl-CoA epimerase activity"/>
    <property type="evidence" value="ECO:0007669"/>
    <property type="project" value="TreeGrafter"/>
</dbReference>
<dbReference type="EMBL" id="JOWA01000102">
    <property type="protein sequence ID" value="KEZ42076.1"/>
    <property type="molecule type" value="Genomic_DNA"/>
</dbReference>
<dbReference type="InterPro" id="IPR029068">
    <property type="entry name" value="Glyas_Bleomycin-R_OHBP_Dase"/>
</dbReference>
<proteinExistence type="predicted"/>
<dbReference type="InterPro" id="IPR004360">
    <property type="entry name" value="Glyas_Fos-R_dOase_dom"/>
</dbReference>
<dbReference type="InterPro" id="IPR037523">
    <property type="entry name" value="VOC_core"/>
</dbReference>
<dbReference type="SUPFAM" id="SSF54593">
    <property type="entry name" value="Glyoxalase/Bleomycin resistance protein/Dihydroxybiphenyl dioxygenase"/>
    <property type="match status" value="1"/>
</dbReference>
<dbReference type="HOGENOM" id="CLU_052361_0_1_1"/>
<keyword evidence="4" id="KW-1185">Reference proteome</keyword>
<dbReference type="VEuPathDB" id="FungiDB:SAPIO_CDS6301"/>
<dbReference type="OMA" id="DRMHHTS"/>
<sequence length="327" mass="36586">MDVSGKVNLGRISYVIYEHPDVSKFLEFSKDFGFEPAGRSDDDATLFFQGYGPDPFVYVARQAPEGHGKRFCGAGFTARTEEDFERACKLEGAQLRDMPQRPGGGKVVSIPDVNGYEVQVVYGQTDRVVPKKGLSNVFDGRPNVNGAITKVRKGIFNRMGSGPAKIHKLGHFGYMTDNYTETCAWYARNFNLKPTDIVHKRDEPSTELMSFFHLDLGQEYSDHHCLLVAAQQGSGKGTTVHHSSFEVEDIDTQMMGHQWLKEKGYRAMWGVGRHIMGSQVFDYWYDPTGFVIEHYADGDLVNEDTPTVRSTGTAAAIWGPPLPTTWH</sequence>
<dbReference type="GeneID" id="27725373"/>
<dbReference type="OrthoDB" id="3360610at2759"/>
<dbReference type="Gene3D" id="3.10.180.10">
    <property type="entry name" value="2,3-Dihydroxybiphenyl 1,2-Dioxygenase, domain 1"/>
    <property type="match status" value="2"/>
</dbReference>
<dbReference type="PANTHER" id="PTHR43048">
    <property type="entry name" value="METHYLMALONYL-COA EPIMERASE"/>
    <property type="match status" value="1"/>
</dbReference>
<dbReference type="RefSeq" id="XP_016641875.1">
    <property type="nucleotide sequence ID" value="XM_016788441.1"/>
</dbReference>
<dbReference type="Pfam" id="PF00903">
    <property type="entry name" value="Glyoxalase"/>
    <property type="match status" value="1"/>
</dbReference>
<feature type="domain" description="VOC" evidence="2">
    <location>
        <begin position="11"/>
        <end position="123"/>
    </location>
</feature>
<dbReference type="KEGG" id="sapo:SAPIO_CDS6301"/>
<name>A0A084G414_PSEDA</name>
<dbReference type="GO" id="GO:0005739">
    <property type="term" value="C:mitochondrion"/>
    <property type="evidence" value="ECO:0007669"/>
    <property type="project" value="TreeGrafter"/>
</dbReference>
<evidence type="ECO:0000259" key="2">
    <source>
        <dbReference type="PROSITE" id="PS51819"/>
    </source>
</evidence>
<dbReference type="PROSITE" id="PS51819">
    <property type="entry name" value="VOC"/>
    <property type="match status" value="2"/>
</dbReference>